<evidence type="ECO:0000256" key="1">
    <source>
        <dbReference type="SAM" id="Phobius"/>
    </source>
</evidence>
<accession>A0A936F2Q1</accession>
<organism evidence="2 3">
    <name type="scientific">Candidatus Geothrix odensensis</name>
    <dbReference type="NCBI Taxonomy" id="2954440"/>
    <lineage>
        <taxon>Bacteria</taxon>
        <taxon>Pseudomonadati</taxon>
        <taxon>Acidobacteriota</taxon>
        <taxon>Holophagae</taxon>
        <taxon>Holophagales</taxon>
        <taxon>Holophagaceae</taxon>
        <taxon>Geothrix</taxon>
    </lineage>
</organism>
<name>A0A936F2Q1_9BACT</name>
<keyword evidence="1" id="KW-0812">Transmembrane</keyword>
<dbReference type="EMBL" id="JADKCH010000011">
    <property type="protein sequence ID" value="MBK8573044.1"/>
    <property type="molecule type" value="Genomic_DNA"/>
</dbReference>
<reference evidence="2 3" key="1">
    <citation type="submission" date="2020-10" db="EMBL/GenBank/DDBJ databases">
        <title>Connecting structure to function with the recovery of over 1000 high-quality activated sludge metagenome-assembled genomes encoding full-length rRNA genes using long-read sequencing.</title>
        <authorList>
            <person name="Singleton C.M."/>
            <person name="Petriglieri F."/>
            <person name="Kristensen J.M."/>
            <person name="Kirkegaard R.H."/>
            <person name="Michaelsen T.Y."/>
            <person name="Andersen M.H."/>
            <person name="Karst S.M."/>
            <person name="Dueholm M.S."/>
            <person name="Nielsen P.H."/>
            <person name="Albertsen M."/>
        </authorList>
    </citation>
    <scope>NUCLEOTIDE SEQUENCE [LARGE SCALE GENOMIC DNA]</scope>
    <source>
        <strain evidence="2">OdNE_18-Q3-R46-58_MAXAC.008</strain>
    </source>
</reference>
<sequence length="95" mass="10341">MPNEIPAALEACHPGVVHVCQSCGSSVVDAVVTPGEPFRCVDCRGLVTPPEDELTRAALEDRGPYDLPDDRPTVWRLITVIAFAVIALAIVFWKR</sequence>
<evidence type="ECO:0000313" key="2">
    <source>
        <dbReference type="EMBL" id="MBK8573044.1"/>
    </source>
</evidence>
<protein>
    <submittedName>
        <fullName evidence="2">Uncharacterized protein</fullName>
    </submittedName>
</protein>
<comment type="caution">
    <text evidence="2">The sequence shown here is derived from an EMBL/GenBank/DDBJ whole genome shotgun (WGS) entry which is preliminary data.</text>
</comment>
<evidence type="ECO:0000313" key="3">
    <source>
        <dbReference type="Proteomes" id="UP000709959"/>
    </source>
</evidence>
<keyword evidence="1" id="KW-1133">Transmembrane helix</keyword>
<proteinExistence type="predicted"/>
<gene>
    <name evidence="2" type="ORF">IPN91_10430</name>
</gene>
<feature type="transmembrane region" description="Helical" evidence="1">
    <location>
        <begin position="74"/>
        <end position="93"/>
    </location>
</feature>
<dbReference type="AlphaFoldDB" id="A0A936F2Q1"/>
<keyword evidence="1" id="KW-0472">Membrane</keyword>
<dbReference type="Proteomes" id="UP000709959">
    <property type="component" value="Unassembled WGS sequence"/>
</dbReference>